<dbReference type="PROSITE" id="PS50297">
    <property type="entry name" value="ANK_REP_REGION"/>
    <property type="match status" value="2"/>
</dbReference>
<feature type="repeat" description="ANK" evidence="3">
    <location>
        <begin position="161"/>
        <end position="193"/>
    </location>
</feature>
<evidence type="ECO:0000313" key="5">
    <source>
        <dbReference type="EnsemblMetazoa" id="XP_030845269"/>
    </source>
</evidence>
<dbReference type="KEGG" id="spu:100889834"/>
<dbReference type="SMART" id="SM00248">
    <property type="entry name" value="ANK"/>
    <property type="match status" value="6"/>
</dbReference>
<evidence type="ECO:0000256" key="1">
    <source>
        <dbReference type="ARBA" id="ARBA00022737"/>
    </source>
</evidence>
<reference evidence="5" key="2">
    <citation type="submission" date="2021-01" db="UniProtKB">
        <authorList>
            <consortium name="EnsemblMetazoa"/>
        </authorList>
    </citation>
    <scope>IDENTIFICATION</scope>
</reference>
<dbReference type="SUPFAM" id="SSF48403">
    <property type="entry name" value="Ankyrin repeat"/>
    <property type="match status" value="1"/>
</dbReference>
<keyword evidence="1" id="KW-0677">Repeat</keyword>
<feature type="compositionally biased region" description="Basic and acidic residues" evidence="4">
    <location>
        <begin position="280"/>
        <end position="295"/>
    </location>
</feature>
<evidence type="ECO:0000256" key="4">
    <source>
        <dbReference type="SAM" id="MobiDB-lite"/>
    </source>
</evidence>
<evidence type="ECO:0000256" key="3">
    <source>
        <dbReference type="PROSITE-ProRule" id="PRU00023"/>
    </source>
</evidence>
<keyword evidence="2 3" id="KW-0040">ANK repeat</keyword>
<accession>A0A7M7P2P4</accession>
<feature type="repeat" description="ANK" evidence="3">
    <location>
        <begin position="127"/>
        <end position="159"/>
    </location>
</feature>
<dbReference type="PROSITE" id="PS50088">
    <property type="entry name" value="ANK_REPEAT"/>
    <property type="match status" value="2"/>
</dbReference>
<dbReference type="EnsemblMetazoa" id="XM_030989408">
    <property type="protein sequence ID" value="XP_030845268"/>
    <property type="gene ID" value="LOC100889834"/>
</dbReference>
<sequence length="348" mass="38667">MDKLTSQYNALARKVLIAAESGESEKFKGLFKGRQPEEVTEALNDVSQERYNDVLGNVRFTPLIAGAWHGHSDVIDELLDEYKVDVNQIGNISVEGKKHEITALCAAIRQENFEMATHLLERGANINHCSPLSVACYRGDFTAMRFLVKKGANVNAPVNKEGVTPLMVACERYSLYVVRLLLNNTADPRLEDMDGNSALHRLALKQRMYVLKNGPLPQIIDTLVESGAKMSLNQAGQTPLAAACASGNVEVARAIMCLPEVRPEEQLTAQEKLRKKLESDVIERTGSDEASDGDKTRKKTSWTQKFTNPNEIRKLKWSLKKSKKTVADKIEEIAENDTLETVEEIASP</sequence>
<dbReference type="InParanoid" id="A0A7M7P2P4"/>
<dbReference type="EnsemblMetazoa" id="XM_030989409">
    <property type="protein sequence ID" value="XP_030845269"/>
    <property type="gene ID" value="LOC100889834"/>
</dbReference>
<dbReference type="PANTHER" id="PTHR24198:SF165">
    <property type="entry name" value="ANKYRIN REPEAT-CONTAINING PROTEIN-RELATED"/>
    <property type="match status" value="1"/>
</dbReference>
<evidence type="ECO:0000256" key="2">
    <source>
        <dbReference type="ARBA" id="ARBA00023043"/>
    </source>
</evidence>
<dbReference type="Pfam" id="PF00023">
    <property type="entry name" value="Ank"/>
    <property type="match status" value="2"/>
</dbReference>
<dbReference type="AlphaFoldDB" id="A0A7M7P2P4"/>
<dbReference type="InterPro" id="IPR036770">
    <property type="entry name" value="Ankyrin_rpt-contain_sf"/>
</dbReference>
<evidence type="ECO:0000313" key="6">
    <source>
        <dbReference type="Proteomes" id="UP000007110"/>
    </source>
</evidence>
<protein>
    <submittedName>
        <fullName evidence="5">Uncharacterized protein</fullName>
    </submittedName>
</protein>
<dbReference type="Gene3D" id="1.25.40.20">
    <property type="entry name" value="Ankyrin repeat-containing domain"/>
    <property type="match status" value="2"/>
</dbReference>
<keyword evidence="6" id="KW-1185">Reference proteome</keyword>
<organism evidence="5 6">
    <name type="scientific">Strongylocentrotus purpuratus</name>
    <name type="common">Purple sea urchin</name>
    <dbReference type="NCBI Taxonomy" id="7668"/>
    <lineage>
        <taxon>Eukaryota</taxon>
        <taxon>Metazoa</taxon>
        <taxon>Echinodermata</taxon>
        <taxon>Eleutherozoa</taxon>
        <taxon>Echinozoa</taxon>
        <taxon>Echinoidea</taxon>
        <taxon>Euechinoidea</taxon>
        <taxon>Echinacea</taxon>
        <taxon>Camarodonta</taxon>
        <taxon>Echinidea</taxon>
        <taxon>Strongylocentrotidae</taxon>
        <taxon>Strongylocentrotus</taxon>
    </lineage>
</organism>
<reference evidence="6" key="1">
    <citation type="submission" date="2015-02" db="EMBL/GenBank/DDBJ databases">
        <title>Genome sequencing for Strongylocentrotus purpuratus.</title>
        <authorList>
            <person name="Murali S."/>
            <person name="Liu Y."/>
            <person name="Vee V."/>
            <person name="English A."/>
            <person name="Wang M."/>
            <person name="Skinner E."/>
            <person name="Han Y."/>
            <person name="Muzny D.M."/>
            <person name="Worley K.C."/>
            <person name="Gibbs R.A."/>
        </authorList>
    </citation>
    <scope>NUCLEOTIDE SEQUENCE</scope>
</reference>
<dbReference type="Pfam" id="PF12796">
    <property type="entry name" value="Ank_2"/>
    <property type="match status" value="1"/>
</dbReference>
<name>A0A7M7P2P4_STRPU</name>
<dbReference type="RefSeq" id="XP_030845268.1">
    <property type="nucleotide sequence ID" value="XM_030989408.1"/>
</dbReference>
<dbReference type="InterPro" id="IPR002110">
    <property type="entry name" value="Ankyrin_rpt"/>
</dbReference>
<feature type="region of interest" description="Disordered" evidence="4">
    <location>
        <begin position="280"/>
        <end position="305"/>
    </location>
</feature>
<dbReference type="GeneID" id="100889834"/>
<dbReference type="OMA" id="KXANDIN"/>
<dbReference type="RefSeq" id="XP_030845269.1">
    <property type="nucleotide sequence ID" value="XM_030989409.1"/>
</dbReference>
<dbReference type="PANTHER" id="PTHR24198">
    <property type="entry name" value="ANKYRIN REPEAT AND PROTEIN KINASE DOMAIN-CONTAINING PROTEIN"/>
    <property type="match status" value="1"/>
</dbReference>
<proteinExistence type="predicted"/>
<dbReference type="Proteomes" id="UP000007110">
    <property type="component" value="Unassembled WGS sequence"/>
</dbReference>
<dbReference type="OrthoDB" id="2157354at2759"/>